<reference evidence="9" key="1">
    <citation type="submission" date="2016-06" db="EMBL/GenBank/DDBJ databases">
        <title>Parallel loss of symbiosis genes in relatives of nitrogen-fixing non-legume Parasponia.</title>
        <authorList>
            <person name="Van Velzen R."/>
            <person name="Holmer R."/>
            <person name="Bu F."/>
            <person name="Rutten L."/>
            <person name="Van Zeijl A."/>
            <person name="Liu W."/>
            <person name="Santuari L."/>
            <person name="Cao Q."/>
            <person name="Sharma T."/>
            <person name="Shen D."/>
            <person name="Roswanjaya Y."/>
            <person name="Wardhani T."/>
            <person name="Kalhor M.S."/>
            <person name="Jansen J."/>
            <person name="Van den Hoogen J."/>
            <person name="Gungor B."/>
            <person name="Hartog M."/>
            <person name="Hontelez J."/>
            <person name="Verver J."/>
            <person name="Yang W.-C."/>
            <person name="Schijlen E."/>
            <person name="Repin R."/>
            <person name="Schilthuizen M."/>
            <person name="Schranz E."/>
            <person name="Heidstra R."/>
            <person name="Miyata K."/>
            <person name="Fedorova E."/>
            <person name="Kohlen W."/>
            <person name="Bisseling T."/>
            <person name="Smit S."/>
            <person name="Geurts R."/>
        </authorList>
    </citation>
    <scope>NUCLEOTIDE SEQUENCE [LARGE SCALE GENOMIC DNA]</scope>
    <source>
        <strain evidence="9">cv. RG33-2</strain>
    </source>
</reference>
<dbReference type="InterPro" id="IPR002100">
    <property type="entry name" value="TF_MADSbox"/>
</dbReference>
<evidence type="ECO:0000256" key="3">
    <source>
        <dbReference type="ARBA" id="ARBA00023125"/>
    </source>
</evidence>
<dbReference type="PRINTS" id="PR00404">
    <property type="entry name" value="MADSDOMAIN"/>
</dbReference>
<dbReference type="OrthoDB" id="601557at2759"/>
<dbReference type="PROSITE" id="PS50066">
    <property type="entry name" value="MADS_BOX_2"/>
    <property type="match status" value="1"/>
</dbReference>
<organism evidence="8 9">
    <name type="scientific">Trema orientale</name>
    <name type="common">Charcoal tree</name>
    <name type="synonym">Celtis orientalis</name>
    <dbReference type="NCBI Taxonomy" id="63057"/>
    <lineage>
        <taxon>Eukaryota</taxon>
        <taxon>Viridiplantae</taxon>
        <taxon>Streptophyta</taxon>
        <taxon>Embryophyta</taxon>
        <taxon>Tracheophyta</taxon>
        <taxon>Spermatophyta</taxon>
        <taxon>Magnoliopsida</taxon>
        <taxon>eudicotyledons</taxon>
        <taxon>Gunneridae</taxon>
        <taxon>Pentapetalae</taxon>
        <taxon>rosids</taxon>
        <taxon>fabids</taxon>
        <taxon>Rosales</taxon>
        <taxon>Cannabaceae</taxon>
        <taxon>Trema</taxon>
    </lineage>
</organism>
<dbReference type="PANTHER" id="PTHR11945">
    <property type="entry name" value="MADS BOX PROTEIN"/>
    <property type="match status" value="1"/>
</dbReference>
<dbReference type="Proteomes" id="UP000237000">
    <property type="component" value="Unassembled WGS sequence"/>
</dbReference>
<dbReference type="SMART" id="SM00432">
    <property type="entry name" value="MADS"/>
    <property type="match status" value="1"/>
</dbReference>
<evidence type="ECO:0000256" key="5">
    <source>
        <dbReference type="ARBA" id="ARBA00023242"/>
    </source>
</evidence>
<dbReference type="FunCoup" id="A0A2P5DD39">
    <property type="interactions" value="29"/>
</dbReference>
<keyword evidence="2" id="KW-0805">Transcription regulation</keyword>
<keyword evidence="6" id="KW-0175">Coiled coil</keyword>
<dbReference type="AlphaFoldDB" id="A0A2P5DD39"/>
<keyword evidence="4" id="KW-0804">Transcription</keyword>
<dbReference type="SUPFAM" id="SSF55455">
    <property type="entry name" value="SRF-like"/>
    <property type="match status" value="1"/>
</dbReference>
<dbReference type="STRING" id="63057.A0A2P5DD39"/>
<dbReference type="PANTHER" id="PTHR11945:SF629">
    <property type="entry name" value="OS02G0164450 PROTEIN"/>
    <property type="match status" value="1"/>
</dbReference>
<evidence type="ECO:0000313" key="9">
    <source>
        <dbReference type="Proteomes" id="UP000237000"/>
    </source>
</evidence>
<dbReference type="CDD" id="cd00266">
    <property type="entry name" value="MADS_SRF_like"/>
    <property type="match status" value="1"/>
</dbReference>
<proteinExistence type="predicted"/>
<dbReference type="InterPro" id="IPR036879">
    <property type="entry name" value="TF_MADSbox_sf"/>
</dbReference>
<evidence type="ECO:0000256" key="4">
    <source>
        <dbReference type="ARBA" id="ARBA00023163"/>
    </source>
</evidence>
<evidence type="ECO:0000313" key="8">
    <source>
        <dbReference type="EMBL" id="PON71216.1"/>
    </source>
</evidence>
<dbReference type="Pfam" id="PF00319">
    <property type="entry name" value="SRF-TF"/>
    <property type="match status" value="1"/>
</dbReference>
<dbReference type="GO" id="GO:0045944">
    <property type="term" value="P:positive regulation of transcription by RNA polymerase II"/>
    <property type="evidence" value="ECO:0007669"/>
    <property type="project" value="InterPro"/>
</dbReference>
<keyword evidence="3" id="KW-0238">DNA-binding</keyword>
<sequence length="384" mass="43691">MGRGKLPLRLIAKDKSRRVTFEKRKKGLIKKAKELSTLCAVRVCLIVHNVKNGSLDTPTTLPQHPSEVRPLIEAYEASRIQNPTSRRHLTMSDFYAERIKKLNTKKEKLHQQTNDLTQKTHRNYHDNKLPMWQTFIDELSANHVFELYSFLKDKVEQVEKHIRFQSSQFATQEQQMNMLQPSFHYNSSHHDHDHAVAANEMFGQLPYYFPPQPWIHHEQASFSKIPFDLNDPYSNGSFTRMLTSSVATDDHDHQYYGSSNSAILEGPGDDYDMRCNMFNMTSTGPPMLGCGMQQIDQNGMVIFSNNPMAIQPYVHQQPLLPLLASTSATDSLYCPTMELIHRQSPGHSGQIAGGSDQAEVKYHYQNTNSFQLKNGNATPAGPGV</sequence>
<dbReference type="Gene3D" id="3.40.1810.10">
    <property type="entry name" value="Transcription factor, MADS-box"/>
    <property type="match status" value="1"/>
</dbReference>
<dbReference type="InterPro" id="IPR033897">
    <property type="entry name" value="SRF-like_MADS-box"/>
</dbReference>
<comment type="subcellular location">
    <subcellularLocation>
        <location evidence="1">Nucleus</location>
    </subcellularLocation>
</comment>
<name>A0A2P5DD39_TREOI</name>
<comment type="caution">
    <text evidence="8">The sequence shown here is derived from an EMBL/GenBank/DDBJ whole genome shotgun (WGS) entry which is preliminary data.</text>
</comment>
<dbReference type="GO" id="GO:0000978">
    <property type="term" value="F:RNA polymerase II cis-regulatory region sequence-specific DNA binding"/>
    <property type="evidence" value="ECO:0007669"/>
    <property type="project" value="TreeGrafter"/>
</dbReference>
<dbReference type="GO" id="GO:0046983">
    <property type="term" value="F:protein dimerization activity"/>
    <property type="evidence" value="ECO:0007669"/>
    <property type="project" value="InterPro"/>
</dbReference>
<evidence type="ECO:0000259" key="7">
    <source>
        <dbReference type="PROSITE" id="PS50066"/>
    </source>
</evidence>
<keyword evidence="9" id="KW-1185">Reference proteome</keyword>
<protein>
    <submittedName>
        <fullName evidence="8">MADS-box transcription factor</fullName>
    </submittedName>
</protein>
<evidence type="ECO:0000256" key="6">
    <source>
        <dbReference type="SAM" id="Coils"/>
    </source>
</evidence>
<feature type="domain" description="MADS-box" evidence="7">
    <location>
        <begin position="1"/>
        <end position="47"/>
    </location>
</feature>
<dbReference type="EMBL" id="JXTC01000278">
    <property type="protein sequence ID" value="PON71216.1"/>
    <property type="molecule type" value="Genomic_DNA"/>
</dbReference>
<feature type="coiled-coil region" evidence="6">
    <location>
        <begin position="92"/>
        <end position="119"/>
    </location>
</feature>
<dbReference type="GO" id="GO:0000981">
    <property type="term" value="F:DNA-binding transcription factor activity, RNA polymerase II-specific"/>
    <property type="evidence" value="ECO:0007669"/>
    <property type="project" value="InterPro"/>
</dbReference>
<evidence type="ECO:0000256" key="1">
    <source>
        <dbReference type="ARBA" id="ARBA00004123"/>
    </source>
</evidence>
<accession>A0A2P5DD39</accession>
<gene>
    <name evidence="8" type="ORF">TorRG33x02_255080</name>
</gene>
<dbReference type="GO" id="GO:0005634">
    <property type="term" value="C:nucleus"/>
    <property type="evidence" value="ECO:0007669"/>
    <property type="project" value="UniProtKB-SubCell"/>
</dbReference>
<dbReference type="InParanoid" id="A0A2P5DD39"/>
<evidence type="ECO:0000256" key="2">
    <source>
        <dbReference type="ARBA" id="ARBA00023015"/>
    </source>
</evidence>
<keyword evidence="5" id="KW-0539">Nucleus</keyword>